<feature type="transmembrane region" description="Helical" evidence="5">
    <location>
        <begin position="456"/>
        <end position="474"/>
    </location>
</feature>
<dbReference type="EC" id="7.1.1.-" evidence="5"/>
<keyword evidence="9" id="KW-1185">Reference proteome</keyword>
<feature type="transmembrane region" description="Helical" evidence="5">
    <location>
        <begin position="166"/>
        <end position="188"/>
    </location>
</feature>
<dbReference type="GO" id="GO:0012505">
    <property type="term" value="C:endomembrane system"/>
    <property type="evidence" value="ECO:0007669"/>
    <property type="project" value="UniProtKB-SubCell"/>
</dbReference>
<keyword evidence="5" id="KW-0813">Transport</keyword>
<feature type="transmembrane region" description="Helical" evidence="5">
    <location>
        <begin position="251"/>
        <end position="272"/>
    </location>
</feature>
<keyword evidence="5" id="KW-0830">Ubiquinone</keyword>
<evidence type="ECO:0000256" key="6">
    <source>
        <dbReference type="RuleBase" id="RU000320"/>
    </source>
</evidence>
<dbReference type="KEGG" id="soa:G3M56_010260"/>
<feature type="transmembrane region" description="Helical" evidence="5">
    <location>
        <begin position="414"/>
        <end position="435"/>
    </location>
</feature>
<feature type="transmembrane region" description="Helical" evidence="5">
    <location>
        <begin position="70"/>
        <end position="92"/>
    </location>
</feature>
<dbReference type="GO" id="GO:0008137">
    <property type="term" value="F:NADH dehydrogenase (ubiquinone) activity"/>
    <property type="evidence" value="ECO:0007669"/>
    <property type="project" value="InterPro"/>
</dbReference>
<evidence type="ECO:0000256" key="3">
    <source>
        <dbReference type="ARBA" id="ARBA00022989"/>
    </source>
</evidence>
<feature type="transmembrane region" description="Helical" evidence="5">
    <location>
        <begin position="113"/>
        <end position="130"/>
    </location>
</feature>
<feature type="domain" description="NADH:quinone oxidoreductase/Mrp antiporter transmembrane" evidence="7">
    <location>
        <begin position="133"/>
        <end position="426"/>
    </location>
</feature>
<keyword evidence="2 5" id="KW-0812">Transmembrane</keyword>
<dbReference type="GO" id="GO:0050136">
    <property type="term" value="F:NADH dehydrogenase (quinone) (non-electrogenic) activity"/>
    <property type="evidence" value="ECO:0007669"/>
    <property type="project" value="UniProtKB-UniRule"/>
</dbReference>
<gene>
    <name evidence="5" type="primary">nuoN</name>
    <name evidence="8" type="ORF">G3M56_010260</name>
</gene>
<dbReference type="GO" id="GO:0042773">
    <property type="term" value="P:ATP synthesis coupled electron transport"/>
    <property type="evidence" value="ECO:0007669"/>
    <property type="project" value="InterPro"/>
</dbReference>
<evidence type="ECO:0000256" key="2">
    <source>
        <dbReference type="ARBA" id="ARBA00022692"/>
    </source>
</evidence>
<comment type="function">
    <text evidence="5">NDH-1 shuttles electrons from NADH, via FMN and iron-sulfur (Fe-S) centers, to quinones in the respiratory chain. The immediate electron acceptor for the enzyme in this species is believed to be ubiquinone. Couples the redox reaction to proton translocation (for every two electrons transferred, four hydrogen ions are translocated across the cytoplasmic membrane), and thus conserves the redox energy in a proton gradient.</text>
</comment>
<dbReference type="Pfam" id="PF00361">
    <property type="entry name" value="Proton_antipo_M"/>
    <property type="match status" value="1"/>
</dbReference>
<feature type="transmembrane region" description="Helical" evidence="5">
    <location>
        <begin position="31"/>
        <end position="50"/>
    </location>
</feature>
<comment type="subunit">
    <text evidence="5">NDH-1 is composed of 14 different subunits. Subunits NuoA, H, J, K, L, M, N constitute the membrane sector of the complex.</text>
</comment>
<dbReference type="GO" id="GO:0005886">
    <property type="term" value="C:plasma membrane"/>
    <property type="evidence" value="ECO:0007669"/>
    <property type="project" value="UniProtKB-SubCell"/>
</dbReference>
<evidence type="ECO:0000256" key="5">
    <source>
        <dbReference type="HAMAP-Rule" id="MF_00445"/>
    </source>
</evidence>
<keyword evidence="5" id="KW-0520">NAD</keyword>
<comment type="catalytic activity">
    <reaction evidence="5">
        <text>a quinone + NADH + 5 H(+)(in) = a quinol + NAD(+) + 4 H(+)(out)</text>
        <dbReference type="Rhea" id="RHEA:57888"/>
        <dbReference type="ChEBI" id="CHEBI:15378"/>
        <dbReference type="ChEBI" id="CHEBI:24646"/>
        <dbReference type="ChEBI" id="CHEBI:57540"/>
        <dbReference type="ChEBI" id="CHEBI:57945"/>
        <dbReference type="ChEBI" id="CHEBI:132124"/>
    </reaction>
</comment>
<keyword evidence="5" id="KW-1278">Translocase</keyword>
<keyword evidence="5" id="KW-1003">Cell membrane</keyword>
<sequence>MPAHYLEFLLLGFGLVLLLVEAFVPLRDKSFIGKLAAAGLLVAFGLLFAIDRNPVQSDVFANYYHVDAAALFFKGIAILTTFCVVLLGLDFLPVLKQGINGASDSERTSQGGIAEFFSLPIFACAGLMWMASAKDLITMFVALETVTITFYVMVSSMRRNVGSLEAGVKYLILGALSTGVLVFGMAWVFGATGTLSLEVLTNAGPEQWATWSSSSALLFGVALVLISLGFKVGAVPMQVWIPDVYQGAPTPITGFLSVGSKAAGFIVLWRFVQPFLGRGELTETILLILAVMTAATLLVGNLAALGQSNFKRLLAYSSIAHAGFLLLGLVAGTPLTVLGFYLGAYLLMTFLAFAVLAIVRVKTGSDELVAFNGLAKRSPFLAFALVVAVSSLAGVPGTAGFIGKFLIIMGTVSASAWVLLGFAVLGAASGFYYYLKVLRNVFWLEGSEDSITVTPLTKAFITVLIAAIFFFGIYPKPIFDALGVQTTETATELVSQP</sequence>
<evidence type="ECO:0000256" key="4">
    <source>
        <dbReference type="ARBA" id="ARBA00023136"/>
    </source>
</evidence>
<keyword evidence="3 5" id="KW-1133">Transmembrane helix</keyword>
<feature type="transmembrane region" description="Helical" evidence="5">
    <location>
        <begin position="136"/>
        <end position="154"/>
    </location>
</feature>
<dbReference type="EMBL" id="CP066776">
    <property type="protein sequence ID" value="QQL44273.1"/>
    <property type="molecule type" value="Genomic_DNA"/>
</dbReference>
<name>A0A6B3L1X1_9BACT</name>
<dbReference type="InterPro" id="IPR001750">
    <property type="entry name" value="ND/Mrp_TM"/>
</dbReference>
<keyword evidence="5" id="KW-0874">Quinone</keyword>
<dbReference type="PANTHER" id="PTHR22773">
    <property type="entry name" value="NADH DEHYDROGENASE"/>
    <property type="match status" value="1"/>
</dbReference>
<organism evidence="8 9">
    <name type="scientific">Sulfuriroseicoccus oceanibius</name>
    <dbReference type="NCBI Taxonomy" id="2707525"/>
    <lineage>
        <taxon>Bacteria</taxon>
        <taxon>Pseudomonadati</taxon>
        <taxon>Verrucomicrobiota</taxon>
        <taxon>Verrucomicrobiia</taxon>
        <taxon>Verrucomicrobiales</taxon>
        <taxon>Verrucomicrobiaceae</taxon>
        <taxon>Sulfuriroseicoccus</taxon>
    </lineage>
</organism>
<dbReference type="InterPro" id="IPR010096">
    <property type="entry name" value="NADH-Q_OxRdtase_suN/2"/>
</dbReference>
<dbReference type="GO" id="GO:0048038">
    <property type="term" value="F:quinone binding"/>
    <property type="evidence" value="ECO:0007669"/>
    <property type="project" value="UniProtKB-KW"/>
</dbReference>
<dbReference type="HAMAP" id="MF_00445">
    <property type="entry name" value="NDH1_NuoN_1"/>
    <property type="match status" value="1"/>
</dbReference>
<evidence type="ECO:0000256" key="1">
    <source>
        <dbReference type="ARBA" id="ARBA00004127"/>
    </source>
</evidence>
<feature type="transmembrane region" description="Helical" evidence="5">
    <location>
        <begin position="208"/>
        <end position="230"/>
    </location>
</feature>
<comment type="similarity">
    <text evidence="5">Belongs to the complex I subunit 2 family.</text>
</comment>
<dbReference type="AlphaFoldDB" id="A0A6B3L1X1"/>
<feature type="transmembrane region" description="Helical" evidence="5">
    <location>
        <begin position="338"/>
        <end position="359"/>
    </location>
</feature>
<dbReference type="RefSeq" id="WP_164362289.1">
    <property type="nucleotide sequence ID" value="NZ_CP066776.1"/>
</dbReference>
<comment type="subcellular location">
    <subcellularLocation>
        <location evidence="5">Cell membrane</location>
        <topology evidence="5">Multi-pass membrane protein</topology>
    </subcellularLocation>
    <subcellularLocation>
        <location evidence="1">Endomembrane system</location>
        <topology evidence="1">Multi-pass membrane protein</topology>
    </subcellularLocation>
    <subcellularLocation>
        <location evidence="6">Membrane</location>
        <topology evidence="6">Multi-pass membrane protein</topology>
    </subcellularLocation>
</comment>
<evidence type="ECO:0000313" key="8">
    <source>
        <dbReference type="EMBL" id="QQL44273.1"/>
    </source>
</evidence>
<dbReference type="NCBIfam" id="TIGR01770">
    <property type="entry name" value="NDH_I_N"/>
    <property type="match status" value="1"/>
</dbReference>
<feature type="transmembrane region" description="Helical" evidence="5">
    <location>
        <begin position="380"/>
        <end position="402"/>
    </location>
</feature>
<proteinExistence type="inferred from homology"/>
<protein>
    <recommendedName>
        <fullName evidence="5">NADH-quinone oxidoreductase subunit N</fullName>
        <ecNumber evidence="5">7.1.1.-</ecNumber>
    </recommendedName>
    <alternativeName>
        <fullName evidence="5">NADH dehydrogenase I subunit N</fullName>
    </alternativeName>
    <alternativeName>
        <fullName evidence="5">NDH-1 subunit N</fullName>
    </alternativeName>
</protein>
<feature type="transmembrane region" description="Helical" evidence="5">
    <location>
        <begin position="6"/>
        <end position="24"/>
    </location>
</feature>
<accession>A0A6B3L1X1</accession>
<keyword evidence="4 5" id="KW-0472">Membrane</keyword>
<reference evidence="8 9" key="1">
    <citation type="submission" date="2020-12" db="EMBL/GenBank/DDBJ databases">
        <title>Sulforoseuscoccus oceanibium gen. nov., sp. nov., a representative of the phylum Verrucomicrobia with special cytoplasmic membrane, and proposal of Sulforoseuscoccusaceae fam. nov.</title>
        <authorList>
            <person name="Xi F."/>
        </authorList>
    </citation>
    <scope>NUCLEOTIDE SEQUENCE [LARGE SCALE GENOMIC DNA]</scope>
    <source>
        <strain evidence="8 9">T37</strain>
    </source>
</reference>
<dbReference type="Proteomes" id="UP000475117">
    <property type="component" value="Chromosome"/>
</dbReference>
<feature type="transmembrane region" description="Helical" evidence="5">
    <location>
        <begin position="284"/>
        <end position="306"/>
    </location>
</feature>
<evidence type="ECO:0000313" key="9">
    <source>
        <dbReference type="Proteomes" id="UP000475117"/>
    </source>
</evidence>
<evidence type="ECO:0000259" key="7">
    <source>
        <dbReference type="Pfam" id="PF00361"/>
    </source>
</evidence>
<feature type="transmembrane region" description="Helical" evidence="5">
    <location>
        <begin position="313"/>
        <end position="332"/>
    </location>
</feature>